<dbReference type="eggNOG" id="COG1309">
    <property type="taxonomic scope" value="Bacteria"/>
</dbReference>
<proteinExistence type="predicted"/>
<dbReference type="OrthoDB" id="4636750at2"/>
<protein>
    <submittedName>
        <fullName evidence="5">TetR family transcriptional regulator</fullName>
    </submittedName>
</protein>
<dbReference type="GO" id="GO:0000976">
    <property type="term" value="F:transcription cis-regulatory region binding"/>
    <property type="evidence" value="ECO:0007669"/>
    <property type="project" value="TreeGrafter"/>
</dbReference>
<reference evidence="5" key="2">
    <citation type="submission" date="2014-03" db="EMBL/GenBank/DDBJ databases">
        <authorList>
            <person name="Urmite Genomes"/>
        </authorList>
    </citation>
    <scope>NUCLEOTIDE SEQUENCE</scope>
    <source>
        <strain evidence="5">DSM 44829</strain>
    </source>
</reference>
<dbReference type="Pfam" id="PF00440">
    <property type="entry name" value="TetR_N"/>
    <property type="match status" value="1"/>
</dbReference>
<dbReference type="SUPFAM" id="SSF46689">
    <property type="entry name" value="Homeodomain-like"/>
    <property type="match status" value="1"/>
</dbReference>
<evidence type="ECO:0000313" key="5">
    <source>
        <dbReference type="EMBL" id="CDO10924.1"/>
    </source>
</evidence>
<dbReference type="Gene3D" id="1.10.357.10">
    <property type="entry name" value="Tetracycline Repressor, domain 2"/>
    <property type="match status" value="1"/>
</dbReference>
<dbReference type="Pfam" id="PF17925">
    <property type="entry name" value="TetR_C_20"/>
    <property type="match status" value="1"/>
</dbReference>
<evidence type="ECO:0000256" key="2">
    <source>
        <dbReference type="PROSITE-ProRule" id="PRU00335"/>
    </source>
</evidence>
<dbReference type="PANTHER" id="PTHR30055">
    <property type="entry name" value="HTH-TYPE TRANSCRIPTIONAL REGULATOR RUTR"/>
    <property type="match status" value="1"/>
</dbReference>
<keyword evidence="6" id="KW-1185">Reference proteome</keyword>
<gene>
    <name evidence="5" type="ORF">BN977_05765</name>
</gene>
<dbReference type="EMBL" id="CCBB010000003">
    <property type="protein sequence ID" value="CDO10924.1"/>
    <property type="molecule type" value="Genomic_DNA"/>
</dbReference>
<dbReference type="InterPro" id="IPR041642">
    <property type="entry name" value="KstR_C"/>
</dbReference>
<sequence>MTDRRRVFPSSPAVTPDLATAKVQRRDRIVTAATELAHFGYDSCQMRAVAAIAGVAASTVYLYFPSKDDLLLACLRRWLRAFGDEIHTSEGGSANGYARLLLVFELLTARLSGTPGLADAMIRPYLYAQGPAAEHAQRVRDQIVEIFSAAMADSYPAALRSNIADMVTDVWATNLSSVAQQRTPLTELTTRLAHVLAAVERREDARIRRDATEPHTRPGRPGAASRSLAV</sequence>
<keyword evidence="1 2" id="KW-0238">DNA-binding</keyword>
<dbReference type="AlphaFoldDB" id="W9AYL9"/>
<dbReference type="Proteomes" id="UP000028870">
    <property type="component" value="Unassembled WGS sequence"/>
</dbReference>
<dbReference type="PROSITE" id="PS50977">
    <property type="entry name" value="HTH_TETR_2"/>
    <property type="match status" value="1"/>
</dbReference>
<name>W9AYL9_MYCCO</name>
<dbReference type="RefSeq" id="WP_084172697.1">
    <property type="nucleotide sequence ID" value="NZ_CCBB010000003.1"/>
</dbReference>
<reference evidence="5" key="1">
    <citation type="submission" date="2014-03" db="EMBL/GenBank/DDBJ databases">
        <title>Draft Genome Sequence of Mycobacterium cosmeticum DSM 44829.</title>
        <authorList>
            <person name="Croce O."/>
            <person name="Robert C."/>
            <person name="Raoult D."/>
            <person name="Drancourt M."/>
        </authorList>
    </citation>
    <scope>NUCLEOTIDE SEQUENCE [LARGE SCALE GENOMIC DNA]</scope>
    <source>
        <strain evidence="5">DSM 44829</strain>
    </source>
</reference>
<dbReference type="InterPro" id="IPR050109">
    <property type="entry name" value="HTH-type_TetR-like_transc_reg"/>
</dbReference>
<accession>W9AYL9</accession>
<dbReference type="InterPro" id="IPR001647">
    <property type="entry name" value="HTH_TetR"/>
</dbReference>
<comment type="caution">
    <text evidence="5">The sequence shown here is derived from an EMBL/GenBank/DDBJ whole genome shotgun (WGS) entry which is preliminary data.</text>
</comment>
<dbReference type="GO" id="GO:0003700">
    <property type="term" value="F:DNA-binding transcription factor activity"/>
    <property type="evidence" value="ECO:0007669"/>
    <property type="project" value="TreeGrafter"/>
</dbReference>
<feature type="domain" description="HTH tetR-type" evidence="4">
    <location>
        <begin position="22"/>
        <end position="82"/>
    </location>
</feature>
<evidence type="ECO:0000256" key="3">
    <source>
        <dbReference type="SAM" id="MobiDB-lite"/>
    </source>
</evidence>
<feature type="compositionally biased region" description="Basic and acidic residues" evidence="3">
    <location>
        <begin position="206"/>
        <end position="216"/>
    </location>
</feature>
<dbReference type="PANTHER" id="PTHR30055:SF242">
    <property type="entry name" value="HTH-TYPE TRANSCRIPTIONAL REPRESSOR KSTR"/>
    <property type="match status" value="1"/>
</dbReference>
<evidence type="ECO:0000313" key="6">
    <source>
        <dbReference type="Proteomes" id="UP000028870"/>
    </source>
</evidence>
<feature type="region of interest" description="Disordered" evidence="3">
    <location>
        <begin position="206"/>
        <end position="230"/>
    </location>
</feature>
<feature type="DNA-binding region" description="H-T-H motif" evidence="2">
    <location>
        <begin position="45"/>
        <end position="64"/>
    </location>
</feature>
<organism evidence="5 6">
    <name type="scientific">Mycolicibacterium cosmeticum</name>
    <dbReference type="NCBI Taxonomy" id="258533"/>
    <lineage>
        <taxon>Bacteria</taxon>
        <taxon>Bacillati</taxon>
        <taxon>Actinomycetota</taxon>
        <taxon>Actinomycetes</taxon>
        <taxon>Mycobacteriales</taxon>
        <taxon>Mycobacteriaceae</taxon>
        <taxon>Mycolicibacterium</taxon>
    </lineage>
</organism>
<evidence type="ECO:0000259" key="4">
    <source>
        <dbReference type="PROSITE" id="PS50977"/>
    </source>
</evidence>
<dbReference type="InterPro" id="IPR009057">
    <property type="entry name" value="Homeodomain-like_sf"/>
</dbReference>
<evidence type="ECO:0000256" key="1">
    <source>
        <dbReference type="ARBA" id="ARBA00023125"/>
    </source>
</evidence>
<dbReference type="STRING" id="258533.BN977_05765"/>